<dbReference type="SUPFAM" id="SSF75005">
    <property type="entry name" value="Arabinanase/levansucrase/invertase"/>
    <property type="match status" value="1"/>
</dbReference>
<comment type="pathway">
    <text evidence="2">Glycan metabolism; L-arabinan degradation.</text>
</comment>
<evidence type="ECO:0000256" key="9">
    <source>
        <dbReference type="ARBA" id="ARBA00023295"/>
    </source>
</evidence>
<dbReference type="InterPro" id="IPR023296">
    <property type="entry name" value="Glyco_hydro_beta-prop_sf"/>
</dbReference>
<protein>
    <submittedName>
        <fullName evidence="19">Beta-xylosidase</fullName>
        <ecNumber evidence="19">3.2.1.99</ecNumber>
    </submittedName>
</protein>
<keyword evidence="6 15" id="KW-0732">Signal</keyword>
<dbReference type="PANTHER" id="PTHR43301">
    <property type="entry name" value="ARABINAN ENDO-1,5-ALPHA-L-ARABINOSIDASE"/>
    <property type="match status" value="1"/>
</dbReference>
<feature type="region of interest" description="Disordered" evidence="13">
    <location>
        <begin position="916"/>
        <end position="957"/>
    </location>
</feature>
<evidence type="ECO:0000313" key="20">
    <source>
        <dbReference type="Proteomes" id="UP000249134"/>
    </source>
</evidence>
<dbReference type="SUPFAM" id="SSF49899">
    <property type="entry name" value="Concanavalin A-like lectins/glucanases"/>
    <property type="match status" value="1"/>
</dbReference>
<dbReference type="Proteomes" id="UP000249134">
    <property type="component" value="Chromosome 1"/>
</dbReference>
<accession>A0A2X4WWX4</accession>
<evidence type="ECO:0000256" key="11">
    <source>
        <dbReference type="PIRSR" id="PIRSR606710-2"/>
    </source>
</evidence>
<dbReference type="Pfam" id="PF20578">
    <property type="entry name" value="aBig_2"/>
    <property type="match status" value="1"/>
</dbReference>
<keyword evidence="4" id="KW-0134">Cell wall</keyword>
<feature type="coiled-coil region" evidence="12">
    <location>
        <begin position="840"/>
        <end position="897"/>
    </location>
</feature>
<dbReference type="InterPro" id="IPR046780">
    <property type="entry name" value="aBig_2"/>
</dbReference>
<keyword evidence="5" id="KW-0964">Secreted</keyword>
<evidence type="ECO:0000256" key="2">
    <source>
        <dbReference type="ARBA" id="ARBA00004834"/>
    </source>
</evidence>
<evidence type="ECO:0000259" key="18">
    <source>
        <dbReference type="Pfam" id="PF20578"/>
    </source>
</evidence>
<keyword evidence="20" id="KW-1185">Reference proteome</keyword>
<dbReference type="GO" id="GO:0005975">
    <property type="term" value="P:carbohydrate metabolic process"/>
    <property type="evidence" value="ECO:0007669"/>
    <property type="project" value="InterPro"/>
</dbReference>
<evidence type="ECO:0000256" key="6">
    <source>
        <dbReference type="ARBA" id="ARBA00022729"/>
    </source>
</evidence>
<sequence length="992" mass="110586">MKKNHFYRMIICFMAMVFIIPSSVFANTKEVSKPVFKEVSVHDPSIIKKDDMYYVFGSHIDAAKSTDLMNWTTFTNGYTTPNNVIYGDLSKNLAGSFAWAGENDSDSKGGYSVWAPEAFWNENYLNEDGTKGAYMMYYSASSTYIRSAIGYAVSKNIEGPYTYVDTIIYSGFTKDEAYDKDSKVNKKWTNTNIKDLVDNDILGGESSSWFNKDGSYANGNFPNAIDANLFYDENGKLWMTYGSWSGGIFILEIDKVTGKAIYPREDGTTTDGRLIDRYFGTKISGGFGKSGEGPYVVYDKNTGYYYLYVTYGWLASDGEYNMRLFRSKNPTGPYVDAMDQNAVLPGNVDHAPYGNKLIGHFLFERKVGDPGTGVGYGYVSAGHNSVYLDPQTGQQLLVFHTRFPQRGEAHELRIHQMFMNEDGWPVVAPYRYSGETLDKVNKADLVGAYQFVNHGKDNSNVIKKANTILLNEEGTVSGLDNAKWELKGDYHATLTIGDDIYKGMFLRQWNSITESYSMTFTALSNKGESIWGIKTLDRTDEELVEIIKDELSLGDTTGVMANLSLPTTSIGDAKISWKSSHPDIVSEQGVVNRPGSDKRDAHITLTATISKGAISTTKAFDVVVLAMKEGKLVAYYPFDDNLEDRTKSGASGTITGDKVDNMGGTITYSDGKKGKAALFDGQSGVLLPKSLISSDKYTVSLWLNPEELTEFTTTFFGATATNHWISFLPTGPVDGETMLWSGENWYDAPVSMTMNKNEWTHMAFNVDKGKVDVYINGVEKFSGTDFPNVFTSNDAIFALGVNYWDTPYKGLMDELLIYDNMTLSEKEIKNYYEAGEFPGLEKTEDEKKEIDKKKLEALINEAKKIKNDNNKYTVESYQTLEAAIVTAESELDVIDSEESLARAIASLQAAMDGLKEVESKPKEDNKDQEKKKDELQETTKDKGKEVSKPHNKEGKLPNTATSLYNMLFIGIALIMLGGVSFFVVKIRSQKKQ</sequence>
<feature type="signal peptide" evidence="15">
    <location>
        <begin position="1"/>
        <end position="26"/>
    </location>
</feature>
<evidence type="ECO:0000256" key="15">
    <source>
        <dbReference type="SAM" id="SignalP"/>
    </source>
</evidence>
<reference evidence="19 20" key="1">
    <citation type="submission" date="2018-06" db="EMBL/GenBank/DDBJ databases">
        <authorList>
            <consortium name="Pathogen Informatics"/>
            <person name="Doyle S."/>
        </authorList>
    </citation>
    <scope>NUCLEOTIDE SEQUENCE [LARGE SCALE GENOMIC DNA]</scope>
    <source>
        <strain evidence="19 20">NCTC4824</strain>
    </source>
</reference>
<dbReference type="Pfam" id="PF04616">
    <property type="entry name" value="Glyco_hydro_43"/>
    <property type="match status" value="1"/>
</dbReference>
<evidence type="ECO:0000256" key="14">
    <source>
        <dbReference type="SAM" id="Phobius"/>
    </source>
</evidence>
<evidence type="ECO:0000313" key="19">
    <source>
        <dbReference type="EMBL" id="SQI62180.1"/>
    </source>
</evidence>
<evidence type="ECO:0000256" key="7">
    <source>
        <dbReference type="ARBA" id="ARBA00022801"/>
    </source>
</evidence>
<feature type="active site" description="Proton donor" evidence="10">
    <location>
        <position position="292"/>
    </location>
</feature>
<dbReference type="Pfam" id="PF13385">
    <property type="entry name" value="Laminin_G_3"/>
    <property type="match status" value="1"/>
</dbReference>
<dbReference type="AlphaFoldDB" id="A0A2X4WWX4"/>
<dbReference type="EMBL" id="LS483476">
    <property type="protein sequence ID" value="SQI62180.1"/>
    <property type="molecule type" value="Genomic_DNA"/>
</dbReference>
<dbReference type="PANTHER" id="PTHR43301:SF3">
    <property type="entry name" value="ARABINAN ENDO-1,5-ALPHA-L-ARABINOSIDASE A-RELATED"/>
    <property type="match status" value="1"/>
</dbReference>
<keyword evidence="12" id="KW-0175">Coiled coil</keyword>
<keyword evidence="9 19" id="KW-0326">Glycosidase</keyword>
<evidence type="ECO:0000256" key="5">
    <source>
        <dbReference type="ARBA" id="ARBA00022525"/>
    </source>
</evidence>
<keyword evidence="14" id="KW-0812">Transmembrane</keyword>
<keyword evidence="8" id="KW-0572">Peptidoglycan-anchor</keyword>
<dbReference type="Pfam" id="PF00746">
    <property type="entry name" value="Gram_pos_anchor"/>
    <property type="match status" value="1"/>
</dbReference>
<dbReference type="Gene3D" id="2.40.128.10">
    <property type="match status" value="1"/>
</dbReference>
<proteinExistence type="inferred from homology"/>
<dbReference type="EC" id="3.2.1.99" evidence="19"/>
<dbReference type="InterPro" id="IPR019931">
    <property type="entry name" value="LPXTG_anchor"/>
</dbReference>
<feature type="transmembrane region" description="Helical" evidence="14">
    <location>
        <begin position="963"/>
        <end position="984"/>
    </location>
</feature>
<evidence type="ECO:0000256" key="4">
    <source>
        <dbReference type="ARBA" id="ARBA00022512"/>
    </source>
</evidence>
<dbReference type="GO" id="GO:0046558">
    <property type="term" value="F:arabinan endo-1,5-alpha-L-arabinosidase activity"/>
    <property type="evidence" value="ECO:0007669"/>
    <property type="project" value="UniProtKB-EC"/>
</dbReference>
<evidence type="ECO:0000256" key="1">
    <source>
        <dbReference type="ARBA" id="ARBA00004168"/>
    </source>
</evidence>
<dbReference type="InterPro" id="IPR032291">
    <property type="entry name" value="Abn2_C"/>
</dbReference>
<dbReference type="InterPro" id="IPR006710">
    <property type="entry name" value="Glyco_hydro_43"/>
</dbReference>
<comment type="subcellular location">
    <subcellularLocation>
        <location evidence="1">Secreted</location>
        <location evidence="1">Cell wall</location>
        <topology evidence="1">Peptidoglycan-anchor</topology>
    </subcellularLocation>
</comment>
<gene>
    <name evidence="19" type="primary">abnA</name>
    <name evidence="19" type="ORF">NCTC4824_03641</name>
</gene>
<organism evidence="19 20">
    <name type="scientific">Lederbergia lenta</name>
    <name type="common">Bacillus lentus</name>
    <dbReference type="NCBI Taxonomy" id="1467"/>
    <lineage>
        <taxon>Bacteria</taxon>
        <taxon>Bacillati</taxon>
        <taxon>Bacillota</taxon>
        <taxon>Bacilli</taxon>
        <taxon>Bacillales</taxon>
        <taxon>Bacillaceae</taxon>
        <taxon>Lederbergia</taxon>
    </lineage>
</organism>
<dbReference type="Gene3D" id="2.60.120.200">
    <property type="match status" value="1"/>
</dbReference>
<feature type="site" description="Important for catalytic activity, responsible for pKa modulation of the active site Glu and correct orientation of both the proton donor and substrate" evidence="11">
    <location>
        <position position="226"/>
    </location>
</feature>
<evidence type="ECO:0000256" key="10">
    <source>
        <dbReference type="PIRSR" id="PIRSR606710-1"/>
    </source>
</evidence>
<comment type="similarity">
    <text evidence="3">Belongs to the glycosyl hydrolase 43 family.</text>
</comment>
<feature type="domain" description="Gram-positive cocci surface proteins LPxTG" evidence="16">
    <location>
        <begin position="949"/>
        <end position="985"/>
    </location>
</feature>
<feature type="domain" description="Atrophied bacterial Ig" evidence="18">
    <location>
        <begin position="548"/>
        <end position="626"/>
    </location>
</feature>
<evidence type="ECO:0000256" key="12">
    <source>
        <dbReference type="SAM" id="Coils"/>
    </source>
</evidence>
<keyword evidence="14" id="KW-0472">Membrane</keyword>
<dbReference type="Gene3D" id="2.115.10.20">
    <property type="entry name" value="Glycosyl hydrolase domain, family 43"/>
    <property type="match status" value="1"/>
</dbReference>
<name>A0A2X4WWX4_LEDLE</name>
<feature type="active site" description="Proton acceptor" evidence="10">
    <location>
        <position position="43"/>
    </location>
</feature>
<evidence type="ECO:0000256" key="8">
    <source>
        <dbReference type="ARBA" id="ARBA00023088"/>
    </source>
</evidence>
<dbReference type="InterPro" id="IPR013320">
    <property type="entry name" value="ConA-like_dom_sf"/>
</dbReference>
<dbReference type="KEGG" id="blen:NCTC4824_03641"/>
<keyword evidence="7 19" id="KW-0378">Hydrolase</keyword>
<evidence type="ECO:0000256" key="3">
    <source>
        <dbReference type="ARBA" id="ARBA00009865"/>
    </source>
</evidence>
<feature type="compositionally biased region" description="Basic and acidic residues" evidence="13">
    <location>
        <begin position="916"/>
        <end position="955"/>
    </location>
</feature>
<dbReference type="InterPro" id="IPR050727">
    <property type="entry name" value="GH43_arabinanases"/>
</dbReference>
<keyword evidence="14" id="KW-1133">Transmembrane helix</keyword>
<evidence type="ECO:0000256" key="13">
    <source>
        <dbReference type="SAM" id="MobiDB-lite"/>
    </source>
</evidence>
<dbReference type="Pfam" id="PF16369">
    <property type="entry name" value="GH43_C"/>
    <property type="match status" value="1"/>
</dbReference>
<evidence type="ECO:0000259" key="17">
    <source>
        <dbReference type="Pfam" id="PF16369"/>
    </source>
</evidence>
<feature type="domain" description="Extracellular endo-alpha-(1-&gt;5)-L-arabinanase C-terminal" evidence="17">
    <location>
        <begin position="429"/>
        <end position="532"/>
    </location>
</feature>
<dbReference type="STRING" id="1348624.GCA_001591545_02141"/>
<dbReference type="Gene3D" id="1.20.1270.90">
    <property type="entry name" value="AF1782-like"/>
    <property type="match status" value="1"/>
</dbReference>
<dbReference type="CDD" id="cd18832">
    <property type="entry name" value="GH43_GsAbnA-like"/>
    <property type="match status" value="1"/>
</dbReference>
<evidence type="ECO:0000259" key="16">
    <source>
        <dbReference type="Pfam" id="PF00746"/>
    </source>
</evidence>
<feature type="chain" id="PRO_5016084525" evidence="15">
    <location>
        <begin position="27"/>
        <end position="992"/>
    </location>
</feature>